<evidence type="ECO:0000313" key="1">
    <source>
        <dbReference type="EMBL" id="KJZ46471.1"/>
    </source>
</evidence>
<sequence>MKLSLPSDYASVVSESTKASGTIKGKTHTGSELNFTSGIKFAKGEESSDGSTYAGLIMAVTPEEDAIVFSFPHGLEDGRHLVKYADFTEDYSNFWSWSFGDKGTYENAYSGELNITLSKSGNAAAGTLTFYSIGRKMIFEGSFDVQK</sequence>
<dbReference type="RefSeq" id="WP_046045870.1">
    <property type="nucleotide sequence ID" value="NZ_LACD01000005.1"/>
</dbReference>
<protein>
    <submittedName>
        <fullName evidence="1">Uncharacterized protein</fullName>
    </submittedName>
</protein>
<evidence type="ECO:0000313" key="2">
    <source>
        <dbReference type="Proteomes" id="UP000033500"/>
    </source>
</evidence>
<organism evidence="1 2">
    <name type="scientific">Pseudomonas fluorescens</name>
    <dbReference type="NCBI Taxonomy" id="294"/>
    <lineage>
        <taxon>Bacteria</taxon>
        <taxon>Pseudomonadati</taxon>
        <taxon>Pseudomonadota</taxon>
        <taxon>Gammaproteobacteria</taxon>
        <taxon>Pseudomonadales</taxon>
        <taxon>Pseudomonadaceae</taxon>
        <taxon>Pseudomonas</taxon>
    </lineage>
</organism>
<proteinExistence type="predicted"/>
<dbReference type="PATRIC" id="fig|294.131.peg.5469"/>
<gene>
    <name evidence="1" type="ORF">VC34_07105</name>
</gene>
<name>A0A0F4TPW7_PSEFL</name>
<reference evidence="1 2" key="1">
    <citation type="submission" date="2015-03" db="EMBL/GenBank/DDBJ databases">
        <title>Comparative genomics of Pseudomonas insights into diversity of traits involved in vanlence and defense.</title>
        <authorList>
            <person name="Qin Y."/>
        </authorList>
    </citation>
    <scope>NUCLEOTIDE SEQUENCE [LARGE SCALE GENOMIC DNA]</scope>
    <source>
        <strain evidence="1 2">C3</strain>
    </source>
</reference>
<dbReference type="AlphaFoldDB" id="A0A0F4TPW7"/>
<dbReference type="EMBL" id="LACD01000005">
    <property type="protein sequence ID" value="KJZ46471.1"/>
    <property type="molecule type" value="Genomic_DNA"/>
</dbReference>
<accession>A0A0F4TPW7</accession>
<comment type="caution">
    <text evidence="1">The sequence shown here is derived from an EMBL/GenBank/DDBJ whole genome shotgun (WGS) entry which is preliminary data.</text>
</comment>
<dbReference type="Proteomes" id="UP000033500">
    <property type="component" value="Unassembled WGS sequence"/>
</dbReference>